<evidence type="ECO:0000313" key="1">
    <source>
        <dbReference type="EMBL" id="KAJ1900427.1"/>
    </source>
</evidence>
<protein>
    <submittedName>
        <fullName evidence="1">DNA topoisomerase 1</fullName>
        <ecNumber evidence="1">5.6.2.1</ecNumber>
    </submittedName>
</protein>
<evidence type="ECO:0000313" key="2">
    <source>
        <dbReference type="Proteomes" id="UP001150581"/>
    </source>
</evidence>
<dbReference type="EC" id="5.6.2.1" evidence="1"/>
<keyword evidence="1" id="KW-0413">Isomerase</keyword>
<sequence length="843" mass="94431">MRVLQQQSSSQQSAVSTSADDNGDRCGASFSASSSDSDDGVPLSARITNNRSATNGKSSLRRGNDDSGSDSDSMPLSKLSVDPRAKRANDSSDSESDQPLSNKVKAPKKTTNGSIATTTAVKRAKREIVSPKDAKKAKMAPTLKAAPATAAIDKKPRIKKDTATPAANAASRRGSAAPLASKIANRKPSIKAESSVTAPSQDGSEDSDNEEFKWWLENKDNDGPKWKSLEHFGVLFPPEYEPHRIPLSYKGKPFKMHSEVEEVATFFAALVGTDHGNNKVFQDNFFSDFKELCDKHHAKHPIKEFKSCDFSSIRAHLDGQSAKRKAMTKDEKETSKKEKMLIDEKYGFCMLDGRREKVGNFRIEPPALFRGRGAHPKTGMLKKRVLPEQVTINIGENAKIPDPPPGHKWGNVIHDTTVTWLAMWKENINGNTKYVFLAAGSSLKGQSDMKKFDKARNLVRCIDGIRSQYTKDLRSDIMAERQRATALYLIDRFALRAGNEKSDDEADTVGCCSLRCEHVTLEAPNIVNFDFLGKDSIRYERTTEVDKQVWKNLRLFQKAPKTKNDMLFDRLTPTTLNKHLQTLMPGLTAKVFRTFNASFVFQNQLANTPANGTEAEKILAYNRANREVAVLCNHQRTVSKGFQGQMTKIEDKLLAVRYQRKLLKSYLLEVAPDLKKKHPEIAKSEPGLTAKWIKSFLLVTCETDCDKARKKFERDNEKLKEAGEAAIPESKLAAQIAEINEREKSIKNGTYTPELPVSKNTHTDKILEKISKLTERIANIEVDKIEKDENKTTALSTSKINYIDPRISVTWCKKYNVPLEKIFNKALREKFTWALDVDSTWSF</sequence>
<dbReference type="EMBL" id="JANBPG010000081">
    <property type="protein sequence ID" value="KAJ1900427.1"/>
    <property type="molecule type" value="Genomic_DNA"/>
</dbReference>
<comment type="caution">
    <text evidence="1">The sequence shown here is derived from an EMBL/GenBank/DDBJ whole genome shotgun (WGS) entry which is preliminary data.</text>
</comment>
<proteinExistence type="predicted"/>
<organism evidence="1 2">
    <name type="scientific">Kickxella alabastrina</name>
    <dbReference type="NCBI Taxonomy" id="61397"/>
    <lineage>
        <taxon>Eukaryota</taxon>
        <taxon>Fungi</taxon>
        <taxon>Fungi incertae sedis</taxon>
        <taxon>Zoopagomycota</taxon>
        <taxon>Kickxellomycotina</taxon>
        <taxon>Kickxellomycetes</taxon>
        <taxon>Kickxellales</taxon>
        <taxon>Kickxellaceae</taxon>
        <taxon>Kickxella</taxon>
    </lineage>
</organism>
<keyword evidence="2" id="KW-1185">Reference proteome</keyword>
<reference evidence="1" key="1">
    <citation type="submission" date="2022-07" db="EMBL/GenBank/DDBJ databases">
        <title>Phylogenomic reconstructions and comparative analyses of Kickxellomycotina fungi.</title>
        <authorList>
            <person name="Reynolds N.K."/>
            <person name="Stajich J.E."/>
            <person name="Barry K."/>
            <person name="Grigoriev I.V."/>
            <person name="Crous P."/>
            <person name="Smith M.E."/>
        </authorList>
    </citation>
    <scope>NUCLEOTIDE SEQUENCE</scope>
    <source>
        <strain evidence="1">Benny 63K</strain>
    </source>
</reference>
<gene>
    <name evidence="1" type="primary">TOP1</name>
    <name evidence="1" type="ORF">LPJ66_001481</name>
</gene>
<name>A0ACC1IT42_9FUNG</name>
<accession>A0ACC1IT42</accession>
<dbReference type="Proteomes" id="UP001150581">
    <property type="component" value="Unassembled WGS sequence"/>
</dbReference>